<name>A0A8J3BCF1_9BACI</name>
<protein>
    <recommendedName>
        <fullName evidence="4">DUF2933 domain-containing protein</fullName>
    </recommendedName>
</protein>
<accession>A0A8J3BCF1</accession>
<keyword evidence="1" id="KW-0812">Transmembrane</keyword>
<dbReference type="RefSeq" id="WP_054670205.1">
    <property type="nucleotide sequence ID" value="NZ_BMOF01000011.1"/>
</dbReference>
<reference evidence="2" key="1">
    <citation type="journal article" date="2014" name="Int. J. Syst. Evol. Microbiol.">
        <title>Complete genome sequence of Corynebacterium casei LMG S-19264T (=DSM 44701T), isolated from a smear-ripened cheese.</title>
        <authorList>
            <consortium name="US DOE Joint Genome Institute (JGI-PGF)"/>
            <person name="Walter F."/>
            <person name="Albersmeier A."/>
            <person name="Kalinowski J."/>
            <person name="Ruckert C."/>
        </authorList>
    </citation>
    <scope>NUCLEOTIDE SEQUENCE</scope>
    <source>
        <strain evidence="2">JCM 14719</strain>
    </source>
</reference>
<feature type="transmembrane region" description="Helical" evidence="1">
    <location>
        <begin position="7"/>
        <end position="22"/>
    </location>
</feature>
<feature type="transmembrane region" description="Helical" evidence="1">
    <location>
        <begin position="28"/>
        <end position="44"/>
    </location>
</feature>
<proteinExistence type="predicted"/>
<evidence type="ECO:0008006" key="4">
    <source>
        <dbReference type="Google" id="ProtNLM"/>
    </source>
</evidence>
<comment type="caution">
    <text evidence="2">The sequence shown here is derived from an EMBL/GenBank/DDBJ whole genome shotgun (WGS) entry which is preliminary data.</text>
</comment>
<dbReference type="Pfam" id="PF11666">
    <property type="entry name" value="DUF2933"/>
    <property type="match status" value="1"/>
</dbReference>
<gene>
    <name evidence="2" type="ORF">GCM10007043_08240</name>
</gene>
<keyword evidence="1" id="KW-0472">Membrane</keyword>
<evidence type="ECO:0000313" key="3">
    <source>
        <dbReference type="Proteomes" id="UP000637720"/>
    </source>
</evidence>
<dbReference type="Proteomes" id="UP000637720">
    <property type="component" value="Unassembled WGS sequence"/>
</dbReference>
<organism evidence="2 3">
    <name type="scientific">Calditerricola satsumensis</name>
    <dbReference type="NCBI Taxonomy" id="373054"/>
    <lineage>
        <taxon>Bacteria</taxon>
        <taxon>Bacillati</taxon>
        <taxon>Bacillota</taxon>
        <taxon>Bacilli</taxon>
        <taxon>Bacillales</taxon>
        <taxon>Bacillaceae</taxon>
        <taxon>Calditerricola</taxon>
    </lineage>
</organism>
<reference evidence="2" key="2">
    <citation type="submission" date="2020-09" db="EMBL/GenBank/DDBJ databases">
        <authorList>
            <person name="Sun Q."/>
            <person name="Ohkuma M."/>
        </authorList>
    </citation>
    <scope>NUCLEOTIDE SEQUENCE</scope>
    <source>
        <strain evidence="2">JCM 14719</strain>
    </source>
</reference>
<evidence type="ECO:0000256" key="1">
    <source>
        <dbReference type="SAM" id="Phobius"/>
    </source>
</evidence>
<keyword evidence="3" id="KW-1185">Reference proteome</keyword>
<evidence type="ECO:0000313" key="2">
    <source>
        <dbReference type="EMBL" id="GGJ96788.1"/>
    </source>
</evidence>
<keyword evidence="1" id="KW-1133">Transmembrane helix</keyword>
<dbReference type="AlphaFoldDB" id="A0A8J3BCF1"/>
<dbReference type="EMBL" id="BMOF01000011">
    <property type="protein sequence ID" value="GGJ96788.1"/>
    <property type="molecule type" value="Genomic_DNA"/>
</dbReference>
<dbReference type="InterPro" id="IPR021682">
    <property type="entry name" value="DUF2933"/>
</dbReference>
<sequence length="65" mass="7098">MRKTGKAWILAAALVGILAIGAMGKWDFALFGMALLCPLAHLLFHGRHTGHGNRSDHNHRISSHD</sequence>